<gene>
    <name evidence="2" type="ORF">HELGO_WM8536</name>
</gene>
<evidence type="ECO:0000313" key="2">
    <source>
        <dbReference type="EMBL" id="CAA6818616.1"/>
    </source>
</evidence>
<sequence>MIKKLIYVSLFFVTLLHSAGVDTDKEIYNIDEEITVSFSNLKGQDNEWMAIYPAESSNDFANIIAWKLTNATEAGNVVFDTLAMGNYSIRVFEGANFVISKEIVVDKVPAISTDKEIYMIDEDILVSFKNLKGQNNEWMAIYPTESSNDFANIISWKLTNATETGNVTFEALAKGTYDIRIFEGADFVIEKTIVVNDDAIASGVETTKEIYLTNEQIVALFENMSGGNDDWMGIYPAESNNDWQNMLQWEWIRGDIFGMKTFEPLAVGAYEVRVFFNNSFNTEASYAFRVEAAEVKVLDITLEKNIYDPFELLHVNFENMEGEASDWIGIFPVGANHQQQSAIEWRSTNSLIDGQLSFNGIEAGAYEARAYFDNVHQKTVAFTVREKEPVRVLYDDFEDNVIDPRWVRVTGKDMTLLNVGATDLAVGHTQRQLAVNGQRSLRTYRDYRGGLNHSGYYFNFGNPDANLKFLQVDMKIGESSHVFAFGVKLNTKFGERRVEFASWLNHTLPSGQQIIRGPYGNVLAGHREAFMVNNYLQVHPGPSDYYVGTSGVGGGSNMFVHYKINIEEKLRLLEPDNELLGITLFTTSGGDYDNLALITH</sequence>
<protein>
    <submittedName>
        <fullName evidence="2">No hits</fullName>
    </submittedName>
</protein>
<proteinExistence type="predicted"/>
<accession>A0A6S6TU19</accession>
<organism evidence="2">
    <name type="scientific">uncultured Sulfurovum sp</name>
    <dbReference type="NCBI Taxonomy" id="269237"/>
    <lineage>
        <taxon>Bacteria</taxon>
        <taxon>Pseudomonadati</taxon>
        <taxon>Campylobacterota</taxon>
        <taxon>Epsilonproteobacteria</taxon>
        <taxon>Campylobacterales</taxon>
        <taxon>Sulfurovaceae</taxon>
        <taxon>Sulfurovum</taxon>
        <taxon>environmental samples</taxon>
    </lineage>
</organism>
<keyword evidence="1" id="KW-0732">Signal</keyword>
<evidence type="ECO:0000256" key="1">
    <source>
        <dbReference type="SAM" id="SignalP"/>
    </source>
</evidence>
<name>A0A6S6TU19_9BACT</name>
<feature type="chain" id="PRO_5028176560" evidence="1">
    <location>
        <begin position="20"/>
        <end position="600"/>
    </location>
</feature>
<feature type="signal peptide" evidence="1">
    <location>
        <begin position="1"/>
        <end position="19"/>
    </location>
</feature>
<dbReference type="AlphaFoldDB" id="A0A6S6TU19"/>
<dbReference type="EMBL" id="CACVAX010000052">
    <property type="protein sequence ID" value="CAA6818616.1"/>
    <property type="molecule type" value="Genomic_DNA"/>
</dbReference>
<reference evidence="2" key="1">
    <citation type="submission" date="2020-01" db="EMBL/GenBank/DDBJ databases">
        <authorList>
            <person name="Meier V. D."/>
            <person name="Meier V D."/>
        </authorList>
    </citation>
    <scope>NUCLEOTIDE SEQUENCE</scope>
    <source>
        <strain evidence="2">HLG_WM_MAG_04</strain>
    </source>
</reference>